<dbReference type="NCBIfam" id="NF045639">
    <property type="entry name" value="GCX_COOH"/>
    <property type="match status" value="1"/>
</dbReference>
<evidence type="ECO:0000313" key="2">
    <source>
        <dbReference type="EMBL" id="SHI32538.1"/>
    </source>
</evidence>
<accession>A0A1M6A7T6</accession>
<evidence type="ECO:0000256" key="1">
    <source>
        <dbReference type="SAM" id="SignalP"/>
    </source>
</evidence>
<dbReference type="InterPro" id="IPR050708">
    <property type="entry name" value="T6SS_VgrG/RHS"/>
</dbReference>
<dbReference type="AlphaFoldDB" id="A0A1M6A7T6"/>
<feature type="chain" id="PRO_5012703021" evidence="1">
    <location>
        <begin position="23"/>
        <end position="1267"/>
    </location>
</feature>
<dbReference type="InterPro" id="IPR055015">
    <property type="entry name" value="GCX_COOH"/>
</dbReference>
<dbReference type="InterPro" id="IPR022385">
    <property type="entry name" value="Rhs_assc_core"/>
</dbReference>
<proteinExistence type="predicted"/>
<keyword evidence="3" id="KW-1185">Reference proteome</keyword>
<organism evidence="2 3">
    <name type="scientific">Aquimarina spongiae</name>
    <dbReference type="NCBI Taxonomy" id="570521"/>
    <lineage>
        <taxon>Bacteria</taxon>
        <taxon>Pseudomonadati</taxon>
        <taxon>Bacteroidota</taxon>
        <taxon>Flavobacteriia</taxon>
        <taxon>Flavobacteriales</taxon>
        <taxon>Flavobacteriaceae</taxon>
        <taxon>Aquimarina</taxon>
    </lineage>
</organism>
<sequence>MRINKIYTTILLLLGFVEVSLAQTTPKSVTNTDINWTSVNSYDITGRVVGASVNFFDNLGKATQSQTFDVKTGKHWASEVLYDREGRPALQTFSAPIGVSTDFTYKTGFIKKTNNVNFGISDFEDSNTETPSLLGAQLNTLGWYYSQSNTTEPYQDVTQRPYSRTIFSELNPGEALKIIGGNRINGQWKNGYVFSMPAGRELAQAGAFNDTKYYGENYNIIKTVSRDVHGVENVVFTDAEGKTLATARSGNEEGNTATRISVVRIGEQRYVDVHVPVGTTGITVRDYQGRILNNDARFEVYNLITEQRVNSAFSSFPNGFYRIVVVDGSTTNYTVNYSENYYDYALNEYDNAGRLVASYQPLEKLKSEFQYDALGQLTYTKNPDEGEAWFKYRRDGQIRFSQNSKQKTAGEFSYTNYDDLGRPIESGVLLSTAFGTANPDNTLPSGTKKEQFNTIYDTISTTDNNALPSGYKNPLFLSGNVAKTWNENTTTYYSYDIYGRVAWIVQNISGLGIKTIDYEYDPVSSQVTKVYYQKGQTDQFIHRYTYDAVDYSLTKVETSTNGSTFTEHASYTYYETGALKRTNLAQGLQGIDYVYNLQGALKSINHPSLSGSNDPGGDTNDLFGMIIDYHSYDYNRPKRNIKSASYGVDQYNGNIKGIRWNSSYSPVAGKEHAYSYGYGRDNWLKSANYGYFTGDYSSLPVINEGEAGTAADENITTSAVWNSGTSKNYLANNTIVLKPGFHAKSGSVVSAKISGSSTVHDVNAGNLVMNANGDYKVDNLSYDANGNIQSLNRNKNTVGGSNAMDQLSYVYKTNKPNQLLRVDDAAGDVSGADDIGDQNGNNYLYNEIGQLIQNNQDNISYLYSPRGLVTEVKQGNQPLVKFFYNDKNHRVKKESYNPTNGSLTYTEHYVRDAAGTAMAIYRNGQMIENTIYGSTRLGVRKSDGSHLYQLTDHLGNVRAVVGRTASGQAMALTSATDYYPFGMPMPGRNLQGDYRYAYQGQEKDPETGKEAFELRLWDSRIGRWLTTDPAEQYHSPYMAMGNNPITGVDPDGAKNIRFDKKGNYIGIDHDVWWHNLFFGNRGQYADGNGGWTNFTFNDESDIARFRLDPSDEKYLSGINLDFLNGVGYDRVDQAIEIYGGKDFFPDLRKIYNSSGAGAIFDYQKHIPRGVLYLNKNWAGANVVYNPKDAGNFLWGRTMRLLGVPLDWAGAGAEYNAFRYGKSQNGESNYHDPWYKKITFFGDSVHDKRAIRNGWGSVSDHYWNRFQQ</sequence>
<dbReference type="Gene3D" id="2.180.10.10">
    <property type="entry name" value="RHS repeat-associated core"/>
    <property type="match status" value="1"/>
</dbReference>
<protein>
    <submittedName>
        <fullName evidence="2">RHS repeat-associated core domain-containing protein</fullName>
    </submittedName>
</protein>
<dbReference type="PANTHER" id="PTHR32305:SF15">
    <property type="entry name" value="PROTEIN RHSA-RELATED"/>
    <property type="match status" value="1"/>
</dbReference>
<dbReference type="RefSeq" id="WP_073312566.1">
    <property type="nucleotide sequence ID" value="NZ_FQYP01000001.1"/>
</dbReference>
<dbReference type="Proteomes" id="UP000184432">
    <property type="component" value="Unassembled WGS sequence"/>
</dbReference>
<evidence type="ECO:0000313" key="3">
    <source>
        <dbReference type="Proteomes" id="UP000184432"/>
    </source>
</evidence>
<feature type="signal peptide" evidence="1">
    <location>
        <begin position="1"/>
        <end position="22"/>
    </location>
</feature>
<name>A0A1M6A7T6_9FLAO</name>
<dbReference type="PANTHER" id="PTHR32305">
    <property type="match status" value="1"/>
</dbReference>
<reference evidence="3" key="1">
    <citation type="submission" date="2016-11" db="EMBL/GenBank/DDBJ databases">
        <authorList>
            <person name="Varghese N."/>
            <person name="Submissions S."/>
        </authorList>
    </citation>
    <scope>NUCLEOTIDE SEQUENCE [LARGE SCALE GENOMIC DNA]</scope>
    <source>
        <strain evidence="3">DSM 22623</strain>
    </source>
</reference>
<dbReference type="OrthoDB" id="2972467at2"/>
<dbReference type="NCBIfam" id="TIGR03696">
    <property type="entry name" value="Rhs_assc_core"/>
    <property type="match status" value="1"/>
</dbReference>
<gene>
    <name evidence="2" type="ORF">SAMN04488508_101145</name>
</gene>
<keyword evidence="1" id="KW-0732">Signal</keyword>
<dbReference type="EMBL" id="FQYP01000001">
    <property type="protein sequence ID" value="SHI32538.1"/>
    <property type="molecule type" value="Genomic_DNA"/>
</dbReference>
<dbReference type="STRING" id="570521.SAMN04488508_101145"/>